<dbReference type="OrthoDB" id="9788660at2"/>
<sequence>MSDTNESKQAHWDTIFSAKQDAELGWFEDDCSQTLSFLKNTAISASSTLFLAGAGTSKLVDELINTDANLIINDISAKALEQLSQRLNNTKCQYLHHDLGHSFDKGFDKGFTVDVWIDRAVLHFLLTEKQITHYFENLKSTVKCGGYVLLAEFSNAGATHCAGLAVHRYSENEMQVRLGDNFELINSKQYTFVNPFKQERPYIYALFKRRQ</sequence>
<evidence type="ECO:0000313" key="2">
    <source>
        <dbReference type="EMBL" id="KGJ96216.1"/>
    </source>
</evidence>
<dbReference type="EMBL" id="JQEC01000011">
    <property type="protein sequence ID" value="KGJ96216.1"/>
    <property type="molecule type" value="Genomic_DNA"/>
</dbReference>
<gene>
    <name evidence="2" type="ORF">GAB14E_0163</name>
</gene>
<evidence type="ECO:0000259" key="1">
    <source>
        <dbReference type="Pfam" id="PF08242"/>
    </source>
</evidence>
<dbReference type="SUPFAM" id="SSF53335">
    <property type="entry name" value="S-adenosyl-L-methionine-dependent methyltransferases"/>
    <property type="match status" value="1"/>
</dbReference>
<dbReference type="InterPro" id="IPR013217">
    <property type="entry name" value="Methyltransf_12"/>
</dbReference>
<keyword evidence="2" id="KW-0808">Transferase</keyword>
<comment type="caution">
    <text evidence="2">The sequence shown here is derived from an EMBL/GenBank/DDBJ whole genome shotgun (WGS) entry which is preliminary data.</text>
</comment>
<dbReference type="GO" id="GO:0008168">
    <property type="term" value="F:methyltransferase activity"/>
    <property type="evidence" value="ECO:0007669"/>
    <property type="project" value="UniProtKB-KW"/>
</dbReference>
<dbReference type="InterPro" id="IPR029063">
    <property type="entry name" value="SAM-dependent_MTases_sf"/>
</dbReference>
<protein>
    <submittedName>
        <fullName evidence="2">Methyltransferase type 11</fullName>
    </submittedName>
</protein>
<dbReference type="Pfam" id="PF08242">
    <property type="entry name" value="Methyltransf_12"/>
    <property type="match status" value="1"/>
</dbReference>
<evidence type="ECO:0000313" key="3">
    <source>
        <dbReference type="Proteomes" id="UP000029868"/>
    </source>
</evidence>
<dbReference type="GO" id="GO:0032259">
    <property type="term" value="P:methylation"/>
    <property type="evidence" value="ECO:0007669"/>
    <property type="project" value="UniProtKB-KW"/>
</dbReference>
<proteinExistence type="predicted"/>
<dbReference type="Gene3D" id="3.40.50.150">
    <property type="entry name" value="Vaccinia Virus protein VP39"/>
    <property type="match status" value="1"/>
</dbReference>
<keyword evidence="2" id="KW-0489">Methyltransferase</keyword>
<name>A0A099L040_COLPS</name>
<organism evidence="2 3">
    <name type="scientific">Colwellia psychrerythraea</name>
    <name type="common">Vibrio psychroerythus</name>
    <dbReference type="NCBI Taxonomy" id="28229"/>
    <lineage>
        <taxon>Bacteria</taxon>
        <taxon>Pseudomonadati</taxon>
        <taxon>Pseudomonadota</taxon>
        <taxon>Gammaproteobacteria</taxon>
        <taxon>Alteromonadales</taxon>
        <taxon>Colwelliaceae</taxon>
        <taxon>Colwellia</taxon>
    </lineage>
</organism>
<dbReference type="RefSeq" id="WP_033081184.1">
    <property type="nucleotide sequence ID" value="NZ_JQEC01000011.1"/>
</dbReference>
<feature type="domain" description="Methyltransferase type 12" evidence="1">
    <location>
        <begin position="53"/>
        <end position="147"/>
    </location>
</feature>
<reference evidence="2 3" key="1">
    <citation type="submission" date="2014-08" db="EMBL/GenBank/DDBJ databases">
        <title>Genomic and Phenotypic Diversity of Colwellia psychrerythraea strains from Disparate Marine Basins.</title>
        <authorList>
            <person name="Techtmann S.M."/>
            <person name="Stelling S.C."/>
            <person name="Utturkar S.M."/>
            <person name="Alshibli N."/>
            <person name="Harris A."/>
            <person name="Brown S.D."/>
            <person name="Hazen T.C."/>
        </authorList>
    </citation>
    <scope>NUCLEOTIDE SEQUENCE [LARGE SCALE GENOMIC DNA]</scope>
    <source>
        <strain evidence="2 3">GAB14E</strain>
    </source>
</reference>
<accession>A0A099L040</accession>
<dbReference type="Proteomes" id="UP000029868">
    <property type="component" value="Unassembled WGS sequence"/>
</dbReference>
<dbReference type="PATRIC" id="fig|28229.3.peg.1097"/>
<dbReference type="AlphaFoldDB" id="A0A099L040"/>